<dbReference type="Pfam" id="PF03853">
    <property type="entry name" value="YjeF_N"/>
    <property type="match status" value="1"/>
</dbReference>
<evidence type="ECO:0000256" key="11">
    <source>
        <dbReference type="ARBA" id="ARBA00023235"/>
    </source>
</evidence>
<dbReference type="PANTHER" id="PTHR12592:SF0">
    <property type="entry name" value="ATP-DEPENDENT (S)-NAD(P)H-HYDRATE DEHYDRATASE"/>
    <property type="match status" value="1"/>
</dbReference>
<evidence type="ECO:0000256" key="7">
    <source>
        <dbReference type="ARBA" id="ARBA00022840"/>
    </source>
</evidence>
<evidence type="ECO:0000256" key="19">
    <source>
        <dbReference type="PIRNR" id="PIRNR017184"/>
    </source>
</evidence>
<comment type="function">
    <text evidence="14 19">Bifunctional enzyme that catalyzes the epimerization of the S- and R-forms of NAD(P)HX and the dehydration of the S-form of NAD(P)HX at the expense of ADP, which is converted to AMP. This allows the repair of both epimers of NAD(P)HX, a damaged form of NAD(P)H that is a result of enzymatic or heat-dependent hydration.</text>
</comment>
<dbReference type="Gene3D" id="3.40.1190.20">
    <property type="match status" value="1"/>
</dbReference>
<evidence type="ECO:0000256" key="17">
    <source>
        <dbReference type="HAMAP-Rule" id="MF_01965"/>
    </source>
</evidence>
<feature type="binding site" evidence="17">
    <location>
        <position position="261"/>
    </location>
    <ligand>
        <name>(6S)-NADPHX</name>
        <dbReference type="ChEBI" id="CHEBI:64076"/>
    </ligand>
</feature>
<evidence type="ECO:0000313" key="23">
    <source>
        <dbReference type="Proteomes" id="UP001252243"/>
    </source>
</evidence>
<proteinExistence type="inferred from homology"/>
<comment type="function">
    <text evidence="18">Catalyzes the epimerization of the S- and R-forms of NAD(P)HX, a damaged form of NAD(P)H that is a result of enzymatic or heat-dependent hydration. This is a prerequisite for the S-specific NAD(P)H-hydrate dehydratase to allow the repair of both epimers of NAD(P)HX.</text>
</comment>
<dbReference type="Pfam" id="PF01256">
    <property type="entry name" value="Carb_kinase"/>
    <property type="match status" value="1"/>
</dbReference>
<evidence type="ECO:0000313" key="22">
    <source>
        <dbReference type="EMBL" id="MDR7082240.1"/>
    </source>
</evidence>
<dbReference type="Gene3D" id="3.40.50.10260">
    <property type="entry name" value="YjeF N-terminal domain"/>
    <property type="match status" value="1"/>
</dbReference>
<dbReference type="InterPro" id="IPR004443">
    <property type="entry name" value="YjeF_N_dom"/>
</dbReference>
<comment type="similarity">
    <text evidence="4 19">In the C-terminal section; belongs to the NnrD/CARKD family.</text>
</comment>
<evidence type="ECO:0000256" key="6">
    <source>
        <dbReference type="ARBA" id="ARBA00022741"/>
    </source>
</evidence>
<accession>A0ABU1UAU5</accession>
<comment type="function">
    <text evidence="17">Catalyzes the dehydration of the S-form of NAD(P)HX at the expense of ADP, which is converted to AMP. Together with NAD(P)HX epimerase, which catalyzes the epimerization of the S- and R-forms, the enzyme allows the repair of both epimers of NAD(P)HX, a damaged form of NAD(P)H that is a result of enzymatic or heat-dependent hydration.</text>
</comment>
<comment type="cofactor">
    <cofactor evidence="17">
        <name>Mg(2+)</name>
        <dbReference type="ChEBI" id="CHEBI:18420"/>
    </cofactor>
</comment>
<feature type="binding site" evidence="18">
    <location>
        <begin position="132"/>
        <end position="138"/>
    </location>
    <ligand>
        <name>(6S)-NADPHX</name>
        <dbReference type="ChEBI" id="CHEBI:64076"/>
    </ligand>
</feature>
<feature type="domain" description="YjeF C-terminal" evidence="20">
    <location>
        <begin position="226"/>
        <end position="504"/>
    </location>
</feature>
<evidence type="ECO:0000256" key="15">
    <source>
        <dbReference type="ARBA" id="ARBA00048238"/>
    </source>
</evidence>
<evidence type="ECO:0000256" key="12">
    <source>
        <dbReference type="ARBA" id="ARBA00023239"/>
    </source>
</evidence>
<feature type="binding site" evidence="18">
    <location>
        <position position="165"/>
    </location>
    <ligand>
        <name>K(+)</name>
        <dbReference type="ChEBI" id="CHEBI:29103"/>
    </ligand>
</feature>
<dbReference type="SUPFAM" id="SSF53613">
    <property type="entry name" value="Ribokinase-like"/>
    <property type="match status" value="1"/>
</dbReference>
<feature type="binding site" evidence="17">
    <location>
        <position position="316"/>
    </location>
    <ligand>
        <name>(6S)-NADPHX</name>
        <dbReference type="ChEBI" id="CHEBI:64076"/>
    </ligand>
</feature>
<evidence type="ECO:0000256" key="14">
    <source>
        <dbReference type="ARBA" id="ARBA00025153"/>
    </source>
</evidence>
<reference evidence="22 23" key="1">
    <citation type="submission" date="2023-07" db="EMBL/GenBank/DDBJ databases">
        <title>Sorghum-associated microbial communities from plants grown in Nebraska, USA.</title>
        <authorList>
            <person name="Schachtman D."/>
        </authorList>
    </citation>
    <scope>NUCLEOTIDE SEQUENCE [LARGE SCALE GENOMIC DNA]</scope>
    <source>
        <strain evidence="22 23">BE167</strain>
    </source>
</reference>
<feature type="binding site" evidence="18">
    <location>
        <position position="63"/>
    </location>
    <ligand>
        <name>K(+)</name>
        <dbReference type="ChEBI" id="CHEBI:29103"/>
    </ligand>
</feature>
<evidence type="ECO:0000256" key="13">
    <source>
        <dbReference type="ARBA" id="ARBA00023268"/>
    </source>
</evidence>
<dbReference type="PIRSF" id="PIRSF017184">
    <property type="entry name" value="Nnr"/>
    <property type="match status" value="1"/>
</dbReference>
<dbReference type="HAMAP" id="MF_01966">
    <property type="entry name" value="NADHX_epimerase"/>
    <property type="match status" value="1"/>
</dbReference>
<dbReference type="InterPro" id="IPR029056">
    <property type="entry name" value="Ribokinase-like"/>
</dbReference>
<evidence type="ECO:0000256" key="2">
    <source>
        <dbReference type="ARBA" id="ARBA00000909"/>
    </source>
</evidence>
<comment type="similarity">
    <text evidence="18">Belongs to the NnrE/AIBP family.</text>
</comment>
<dbReference type="CDD" id="cd01171">
    <property type="entry name" value="YXKO-related"/>
    <property type="match status" value="1"/>
</dbReference>
<dbReference type="InterPro" id="IPR030677">
    <property type="entry name" value="Nnr"/>
</dbReference>
<comment type="catalytic activity">
    <reaction evidence="2 18 19">
        <text>(6R)-NADPHX = (6S)-NADPHX</text>
        <dbReference type="Rhea" id="RHEA:32227"/>
        <dbReference type="ChEBI" id="CHEBI:64076"/>
        <dbReference type="ChEBI" id="CHEBI:64077"/>
        <dbReference type="EC" id="5.1.99.6"/>
    </reaction>
</comment>
<dbReference type="NCBIfam" id="TIGR00197">
    <property type="entry name" value="yjeF_nterm"/>
    <property type="match status" value="1"/>
</dbReference>
<comment type="catalytic activity">
    <reaction evidence="1 18 19">
        <text>(6R)-NADHX = (6S)-NADHX</text>
        <dbReference type="Rhea" id="RHEA:32215"/>
        <dbReference type="ChEBI" id="CHEBI:64074"/>
        <dbReference type="ChEBI" id="CHEBI:64075"/>
        <dbReference type="EC" id="5.1.99.6"/>
    </reaction>
</comment>
<keyword evidence="9 18" id="KW-0630">Potassium</keyword>
<dbReference type="EMBL" id="JAVDVQ010000005">
    <property type="protein sequence ID" value="MDR7082240.1"/>
    <property type="molecule type" value="Genomic_DNA"/>
</dbReference>
<feature type="binding site" evidence="17">
    <location>
        <position position="432"/>
    </location>
    <ligand>
        <name>AMP</name>
        <dbReference type="ChEBI" id="CHEBI:456215"/>
    </ligand>
</feature>
<dbReference type="PROSITE" id="PS51385">
    <property type="entry name" value="YJEF_N"/>
    <property type="match status" value="1"/>
</dbReference>
<comment type="subunit">
    <text evidence="17">Homotetramer.</text>
</comment>
<evidence type="ECO:0000256" key="18">
    <source>
        <dbReference type="HAMAP-Rule" id="MF_01966"/>
    </source>
</evidence>
<comment type="catalytic activity">
    <reaction evidence="16 17 19">
        <text>(6S)-NADPHX + ADP = AMP + phosphate + NADPH + H(+)</text>
        <dbReference type="Rhea" id="RHEA:32235"/>
        <dbReference type="ChEBI" id="CHEBI:15378"/>
        <dbReference type="ChEBI" id="CHEBI:43474"/>
        <dbReference type="ChEBI" id="CHEBI:57783"/>
        <dbReference type="ChEBI" id="CHEBI:64076"/>
        <dbReference type="ChEBI" id="CHEBI:456215"/>
        <dbReference type="ChEBI" id="CHEBI:456216"/>
        <dbReference type="EC" id="4.2.1.136"/>
    </reaction>
</comment>
<comment type="caution">
    <text evidence="18">Lacks conserved residue(s) required for the propagation of feature annotation.</text>
</comment>
<dbReference type="PROSITE" id="PS51383">
    <property type="entry name" value="YJEF_C_3"/>
    <property type="match status" value="1"/>
</dbReference>
<dbReference type="InterPro" id="IPR017953">
    <property type="entry name" value="Carbohydrate_kinase_pred_CS"/>
</dbReference>
<keyword evidence="6 17" id="KW-0547">Nucleotide-binding</keyword>
<keyword evidence="12 17" id="KW-0456">Lyase</keyword>
<evidence type="ECO:0000256" key="3">
    <source>
        <dbReference type="ARBA" id="ARBA00006001"/>
    </source>
</evidence>
<feature type="domain" description="YjeF N-terminal" evidence="21">
    <location>
        <begin position="6"/>
        <end position="219"/>
    </location>
</feature>
<keyword evidence="10 17" id="KW-0520">NAD</keyword>
<evidence type="ECO:0000256" key="9">
    <source>
        <dbReference type="ARBA" id="ARBA00022958"/>
    </source>
</evidence>
<keyword evidence="13" id="KW-0511">Multifunctional enzyme</keyword>
<evidence type="ECO:0000259" key="21">
    <source>
        <dbReference type="PROSITE" id="PS51385"/>
    </source>
</evidence>
<protein>
    <recommendedName>
        <fullName evidence="19">Bifunctional NAD(P)H-hydrate repair enzyme</fullName>
    </recommendedName>
    <alternativeName>
        <fullName evidence="19">Nicotinamide nucleotide repair protein</fullName>
    </alternativeName>
    <domain>
        <recommendedName>
            <fullName evidence="19">ADP-dependent (S)-NAD(P)H-hydrate dehydratase</fullName>
            <ecNumber evidence="19">4.2.1.136</ecNumber>
        </recommendedName>
        <alternativeName>
            <fullName evidence="19">ADP-dependent NAD(P)HX dehydratase</fullName>
        </alternativeName>
    </domain>
    <domain>
        <recommendedName>
            <fullName evidence="19">NAD(P)H-hydrate epimerase</fullName>
            <ecNumber evidence="19">5.1.99.6</ecNumber>
        </recommendedName>
    </domain>
</protein>
<keyword evidence="7 17" id="KW-0067">ATP-binding</keyword>
<gene>
    <name evidence="17" type="primary">nnrD</name>
    <name evidence="18" type="synonym">nnrE</name>
    <name evidence="22" type="ORF">J2X01_001528</name>
</gene>
<feature type="binding site" evidence="18">
    <location>
        <begin position="62"/>
        <end position="66"/>
    </location>
    <ligand>
        <name>(6S)-NADPHX</name>
        <dbReference type="ChEBI" id="CHEBI:64076"/>
    </ligand>
</feature>
<name>A0ABU1UAU5_9MICC</name>
<evidence type="ECO:0000256" key="4">
    <source>
        <dbReference type="ARBA" id="ARBA00009524"/>
    </source>
</evidence>
<evidence type="ECO:0000256" key="8">
    <source>
        <dbReference type="ARBA" id="ARBA00022857"/>
    </source>
</evidence>
<evidence type="ECO:0000256" key="16">
    <source>
        <dbReference type="ARBA" id="ARBA00049209"/>
    </source>
</evidence>
<feature type="binding site" evidence="18">
    <location>
        <position position="162"/>
    </location>
    <ligand>
        <name>(6S)-NADPHX</name>
        <dbReference type="ChEBI" id="CHEBI:64076"/>
    </ligand>
</feature>
<dbReference type="InterPro" id="IPR036652">
    <property type="entry name" value="YjeF_N_dom_sf"/>
</dbReference>
<keyword evidence="5 18" id="KW-0479">Metal-binding</keyword>
<dbReference type="PROSITE" id="PS01050">
    <property type="entry name" value="YJEF_C_2"/>
    <property type="match status" value="1"/>
</dbReference>
<evidence type="ECO:0000259" key="20">
    <source>
        <dbReference type="PROSITE" id="PS51383"/>
    </source>
</evidence>
<comment type="caution">
    <text evidence="22">The sequence shown here is derived from an EMBL/GenBank/DDBJ whole genome shotgun (WGS) entry which is preliminary data.</text>
</comment>
<feature type="binding site" evidence="18">
    <location>
        <position position="128"/>
    </location>
    <ligand>
        <name>K(+)</name>
        <dbReference type="ChEBI" id="CHEBI:29103"/>
    </ligand>
</feature>
<comment type="cofactor">
    <cofactor evidence="18 19">
        <name>K(+)</name>
        <dbReference type="ChEBI" id="CHEBI:29103"/>
    </cofactor>
    <text evidence="18 19">Binds 1 potassium ion per subunit.</text>
</comment>
<feature type="binding site" evidence="17">
    <location>
        <position position="361"/>
    </location>
    <ligand>
        <name>(6S)-NADPHX</name>
        <dbReference type="ChEBI" id="CHEBI:64076"/>
    </ligand>
</feature>
<keyword evidence="23" id="KW-1185">Reference proteome</keyword>
<organism evidence="22 23">
    <name type="scientific">Arthrobacter ginsengisoli</name>
    <dbReference type="NCBI Taxonomy" id="1356565"/>
    <lineage>
        <taxon>Bacteria</taxon>
        <taxon>Bacillati</taxon>
        <taxon>Actinomycetota</taxon>
        <taxon>Actinomycetes</taxon>
        <taxon>Micrococcales</taxon>
        <taxon>Micrococcaceae</taxon>
        <taxon>Arthrobacter</taxon>
    </lineage>
</organism>
<keyword evidence="8 17" id="KW-0521">NADP</keyword>
<dbReference type="RefSeq" id="WP_310052492.1">
    <property type="nucleotide sequence ID" value="NZ_JAVDVQ010000005.1"/>
</dbReference>
<dbReference type="SUPFAM" id="SSF64153">
    <property type="entry name" value="YjeF N-terminal domain-like"/>
    <property type="match status" value="1"/>
</dbReference>
<evidence type="ECO:0000256" key="1">
    <source>
        <dbReference type="ARBA" id="ARBA00000013"/>
    </source>
</evidence>
<keyword evidence="11 18" id="KW-0413">Isomerase</keyword>
<dbReference type="Proteomes" id="UP001252243">
    <property type="component" value="Unassembled WGS sequence"/>
</dbReference>
<comment type="catalytic activity">
    <reaction evidence="15 17 19">
        <text>(6S)-NADHX + ADP = AMP + phosphate + NADH + H(+)</text>
        <dbReference type="Rhea" id="RHEA:32223"/>
        <dbReference type="ChEBI" id="CHEBI:15378"/>
        <dbReference type="ChEBI" id="CHEBI:43474"/>
        <dbReference type="ChEBI" id="CHEBI:57945"/>
        <dbReference type="ChEBI" id="CHEBI:64074"/>
        <dbReference type="ChEBI" id="CHEBI:456215"/>
        <dbReference type="ChEBI" id="CHEBI:456216"/>
        <dbReference type="EC" id="4.2.1.136"/>
    </reaction>
</comment>
<feature type="binding site" evidence="17">
    <location>
        <begin position="403"/>
        <end position="407"/>
    </location>
    <ligand>
        <name>AMP</name>
        <dbReference type="ChEBI" id="CHEBI:456215"/>
    </ligand>
</feature>
<evidence type="ECO:0000256" key="5">
    <source>
        <dbReference type="ARBA" id="ARBA00022723"/>
    </source>
</evidence>
<evidence type="ECO:0000256" key="10">
    <source>
        <dbReference type="ARBA" id="ARBA00023027"/>
    </source>
</evidence>
<dbReference type="HAMAP" id="MF_01965">
    <property type="entry name" value="NADHX_dehydratase"/>
    <property type="match status" value="1"/>
</dbReference>
<dbReference type="InterPro" id="IPR000631">
    <property type="entry name" value="CARKD"/>
</dbReference>
<dbReference type="EC" id="5.1.99.6" evidence="19"/>
<comment type="similarity">
    <text evidence="3 19">In the N-terminal section; belongs to the NnrE/AIBP family.</text>
</comment>
<feature type="binding site" evidence="17">
    <location>
        <position position="433"/>
    </location>
    <ligand>
        <name>(6S)-NADPHX</name>
        <dbReference type="ChEBI" id="CHEBI:64076"/>
    </ligand>
</feature>
<comment type="similarity">
    <text evidence="17">Belongs to the NnrD/CARKD family.</text>
</comment>
<dbReference type="EC" id="4.2.1.136" evidence="19"/>
<dbReference type="PANTHER" id="PTHR12592">
    <property type="entry name" value="ATP-DEPENDENT (S)-NAD(P)H-HYDRATE DEHYDRATASE FAMILY MEMBER"/>
    <property type="match status" value="1"/>
</dbReference>
<sequence>MISAYTGTQIRETEKSFLDNGVGAVLMQRAAYGLANAVVRELRGGRQRLYGASVTVLAGKGNNGGDGLFAAAMLARRGLRTTAVLTAGDAHPEGLAAFKKAGGRVVRLTPENMAEATAAAAASGVVIDAVLGTGAQGGLRGPAAELVEALGRARPGLVVACDIPSGVDADTGEAHAPVLRAELTVTFGAAKAGLLADPGADFAGRVQVVPIGIEAGLPWPALCRFEAGDLSALLARPERRAHKYSRGVLGVVAGSSAYPGAAVLACKGALAAGAGMVRYLGPPDVADLVRQACPEIVCSAGTVAGTHVQAWLVGSGLDDSDEQQLQRARDAADSGLPTIADAGALPALPDVLAPQVILTPHAGELASLLQRLGVGLDRAAVEASTLSAVRRAAGLTEATVLLKGATTLVASPFQDFYSQAEGTPWMATAGSGDVLAGVIGALLARLGADVGHFAERGIDPDARWGAIAAMAASVHGRAGSLASAGGPVTASAISDAVPEVLRTM</sequence>